<dbReference type="PANTHER" id="PTHR35201:SF4">
    <property type="entry name" value="BETA-PINACENE SYNTHASE-RELATED"/>
    <property type="match status" value="1"/>
</dbReference>
<protein>
    <recommendedName>
        <fullName evidence="2">Terpene synthase</fullName>
        <ecNumber evidence="2">4.2.3.-</ecNumber>
    </recommendedName>
</protein>
<evidence type="ECO:0000313" key="5">
    <source>
        <dbReference type="Proteomes" id="UP001422759"/>
    </source>
</evidence>
<name>A0ABP5M341_9ACTN</name>
<sequence length="799" mass="88216">MAPVPQPFKLPEFYLPYPARLNPHLEAAREHTKAWARDLGMIEGSGIWDEQDFDSHDYALLCAYTHPDCDSEELALITDWYVWVFFFDDHFLDIFKRTRDTAGAKAYLDRLPAFMPLRPGAPVPEPTNQVEAGLADLWARTVPGMSPSWRSRFAANTKHLLDESLWELANIDAGRIANPVEYIEMRRKVGGAPWSAGLVEHAAGAEVPAAVALSRPLQVLRDTFSDGVHLRNDLFSYEREIQDEGELSNGILVLEHFLGCSTQQAAESVNDLLTSRLHQFEHTALTELPPLFEEFELDPKSRLDVLAYVKGLQDWQSGGHEWHLRSSRYMNDGADVAGSAAHLLGGPLGLGTSAARVLPSLTATLPRRARSFTHVPFERVGPVDLPEFHMPFTLRLSPHLEESRRHTVQWCGEMGILDDVPGVPGSGIWDERRAAVIDLPLCSAGIHPDASLDELNLTSDWLAWGTYGDDYFPVVFGRTFNLAAARACIERLTEFMPLDPAAAVPTPAGGLERGLADLWRRTAGPMDPGARRKFRTAVEDMMESWLWELANQMQNRIPDPVDYIEMRRKTFGSDLTMSLSRLAQGATVPDEVYALRPVQAMEKAASDYACLINDVFSYQKEIQFEGEIHNAILVVQNFFDCDKDTALGIVSDLMTARMREFEHLVATGLPAMYEEFGLSPEIRRALDGYADELKDWLVGILNWHRHCQRYAESELLYLAGPAAALPSGPVGLGTSAARFATPAAEPAAPPAPAAPSAPAIPTAPEALTAPAAPGAPEVPAQSAWTPPAHDSWRSTLPVG</sequence>
<dbReference type="Gene3D" id="1.10.600.10">
    <property type="entry name" value="Farnesyl Diphosphate Synthase"/>
    <property type="match status" value="2"/>
</dbReference>
<evidence type="ECO:0000256" key="2">
    <source>
        <dbReference type="RuleBase" id="RU366034"/>
    </source>
</evidence>
<accession>A0ABP5M341</accession>
<dbReference type="Pfam" id="PF19086">
    <property type="entry name" value="Terpene_syn_C_2"/>
    <property type="match status" value="2"/>
</dbReference>
<proteinExistence type="inferred from homology"/>
<dbReference type="SUPFAM" id="SSF48576">
    <property type="entry name" value="Terpenoid synthases"/>
    <property type="match status" value="2"/>
</dbReference>
<keyword evidence="2" id="KW-0479">Metal-binding</keyword>
<organism evidence="4 5">
    <name type="scientific">Kitasatospora kazusensis</name>
    <dbReference type="NCBI Taxonomy" id="407974"/>
    <lineage>
        <taxon>Bacteria</taxon>
        <taxon>Bacillati</taxon>
        <taxon>Actinomycetota</taxon>
        <taxon>Actinomycetes</taxon>
        <taxon>Kitasatosporales</taxon>
        <taxon>Streptomycetaceae</taxon>
        <taxon>Kitasatospora</taxon>
    </lineage>
</organism>
<feature type="compositionally biased region" description="Low complexity" evidence="3">
    <location>
        <begin position="756"/>
        <end position="780"/>
    </location>
</feature>
<evidence type="ECO:0000313" key="4">
    <source>
        <dbReference type="EMBL" id="GAA2156290.1"/>
    </source>
</evidence>
<comment type="similarity">
    <text evidence="2">Belongs to the terpene synthase family.</text>
</comment>
<gene>
    <name evidence="4" type="ORF">GCM10009760_57100</name>
</gene>
<dbReference type="EMBL" id="BAAANT010000051">
    <property type="protein sequence ID" value="GAA2156290.1"/>
    <property type="molecule type" value="Genomic_DNA"/>
</dbReference>
<dbReference type="InterPro" id="IPR034686">
    <property type="entry name" value="Terpene_cyclase-like_2"/>
</dbReference>
<dbReference type="EC" id="4.2.3.-" evidence="2"/>
<comment type="caution">
    <text evidence="4">The sequence shown here is derived from an EMBL/GenBank/DDBJ whole genome shotgun (WGS) entry which is preliminary data.</text>
</comment>
<keyword evidence="1 2" id="KW-0456">Lyase</keyword>
<keyword evidence="2" id="KW-0460">Magnesium</keyword>
<dbReference type="SFLD" id="SFLDS00005">
    <property type="entry name" value="Isoprenoid_Synthase_Type_I"/>
    <property type="match status" value="2"/>
</dbReference>
<evidence type="ECO:0000256" key="1">
    <source>
        <dbReference type="ARBA" id="ARBA00023239"/>
    </source>
</evidence>
<evidence type="ECO:0000256" key="3">
    <source>
        <dbReference type="SAM" id="MobiDB-lite"/>
    </source>
</evidence>
<comment type="cofactor">
    <cofactor evidence="2">
        <name>Mg(2+)</name>
        <dbReference type="ChEBI" id="CHEBI:18420"/>
    </cofactor>
</comment>
<reference evidence="5" key="1">
    <citation type="journal article" date="2019" name="Int. J. Syst. Evol. Microbiol.">
        <title>The Global Catalogue of Microorganisms (GCM) 10K type strain sequencing project: providing services to taxonomists for standard genome sequencing and annotation.</title>
        <authorList>
            <consortium name="The Broad Institute Genomics Platform"/>
            <consortium name="The Broad Institute Genome Sequencing Center for Infectious Disease"/>
            <person name="Wu L."/>
            <person name="Ma J."/>
        </authorList>
    </citation>
    <scope>NUCLEOTIDE SEQUENCE [LARGE SCALE GENOMIC DNA]</scope>
    <source>
        <strain evidence="5">JCM 14560</strain>
    </source>
</reference>
<dbReference type="NCBIfam" id="NF041168">
    <property type="entry name" value="f2_encap_cargo3"/>
    <property type="match status" value="1"/>
</dbReference>
<dbReference type="Proteomes" id="UP001422759">
    <property type="component" value="Unassembled WGS sequence"/>
</dbReference>
<dbReference type="RefSeq" id="WP_425555667.1">
    <property type="nucleotide sequence ID" value="NZ_BAAANT010000051.1"/>
</dbReference>
<dbReference type="SFLD" id="SFLDG01020">
    <property type="entry name" value="Terpene_Cyclase_Like_2"/>
    <property type="match status" value="2"/>
</dbReference>
<keyword evidence="5" id="KW-1185">Reference proteome</keyword>
<dbReference type="InterPro" id="IPR008949">
    <property type="entry name" value="Isoprenoid_synthase_dom_sf"/>
</dbReference>
<feature type="region of interest" description="Disordered" evidence="3">
    <location>
        <begin position="743"/>
        <end position="799"/>
    </location>
</feature>
<dbReference type="PANTHER" id="PTHR35201">
    <property type="entry name" value="TERPENE SYNTHASE"/>
    <property type="match status" value="1"/>
</dbReference>